<reference evidence="9" key="1">
    <citation type="submission" date="2017-01" db="EMBL/GenBank/DDBJ databases">
        <title>Comparative genomics of anhydrobiosis in the tardigrade Hypsibius dujardini.</title>
        <authorList>
            <person name="Yoshida Y."/>
            <person name="Koutsovoulos G."/>
            <person name="Laetsch D."/>
            <person name="Stevens L."/>
            <person name="Kumar S."/>
            <person name="Horikawa D."/>
            <person name="Ishino K."/>
            <person name="Komine S."/>
            <person name="Tomita M."/>
            <person name="Blaxter M."/>
            <person name="Arakawa K."/>
        </authorList>
    </citation>
    <scope>NUCLEOTIDE SEQUENCE [LARGE SCALE GENOMIC DNA]</scope>
    <source>
        <strain evidence="9">Z151</strain>
    </source>
</reference>
<evidence type="ECO:0000256" key="5">
    <source>
        <dbReference type="ARBA" id="ARBA00022837"/>
    </source>
</evidence>
<gene>
    <name evidence="8" type="ORF">BV898_00929</name>
</gene>
<dbReference type="Proteomes" id="UP000192578">
    <property type="component" value="Unassembled WGS sequence"/>
</dbReference>
<dbReference type="SMART" id="SM01127">
    <property type="entry name" value="DDHD"/>
    <property type="match status" value="1"/>
</dbReference>
<dbReference type="FunFam" id="3.30.530.20:FF:000028">
    <property type="entry name" value="Phosphatidylinositol transfer protein 5"/>
    <property type="match status" value="1"/>
</dbReference>
<sequence>MLIKEYRIPLPMSVEEYRIAQLYMIQKKSRMESEGRDSGVEIIVNEPYSDGPGGSGQLTKKVYHIGRHLPGWLHKLLGRHSPEAHEEAWNAYPYTKTRYSTPLFSSFCIDIETVYHPDLGTQSNVFGLDDKEQKSREIVWIDIVKDTVSDYKASEDPKLFVSQKTGRGPLTDSWREDYARNPKKGPVMCAYKLCRVKFAYWGAETKTEKFICTEMGKMMVSAHRQAWCWQDEFHGLNIDDIRKLERETQLALARKMAPAAVSENENENDENVPPAGQIFAVGLPMPSAVGNNSPRNSLISHSTEHHPSSLQHPLPYSSGIPSLERSRSGSKQSFHSPNGSFATDVLEGLRTDLEDGGSDDEFFDASEWIEPELVRETPLVKWSSLELVEEDDQPRPLTKDDSIFSSTFKSDRMRLVLTQAPRLPTDATADDDICPTSVLVLVFHGGSILDTTNTIDLNGNRADISTFSSCFDTVLNDHYPSLLGHVVVKGVRCPPICAEALTVLSSLTPYSFDVMSSTETTQLSQDHNHLSALSLFATSSPAYRETVTKCIKKANQVYHDFLQSVEGKGYKGPVCLVGDSTASMIVYDALCRYGASEGSSSSISSERNDLYPTSPLATSVISNVTVTAGGNPDAATLVSVSGASVGGASTSVAAATRPSLRPTTYPASRSLSNPGSMVAHLPNSIPAFAPLSESGRYLSAPVVDKLTGKQAGGGGDNGDVTLRYDFDVGDVFVCGAPLGLVLAYRKFTENIDERYGPPLRPWCSQFFNLFHATDPSATRIEPLLSAKFSFLKPVPVPWYQRFPLGDGRSYFLYEHIQQNRPLFEDTSNSPKELNHHGSEFTFQQDPALNINTISNISRHWWGNKRIDYALYCPDGATSLPTSALPHLFHASFWESLDVVSFMIRQIFQPDNSFPNDDNAFRLSFSSDRPTEKWLRRRTSIKLKNMHPNHRGNDVVVGENDAQTLSARFMYGPLDMLTLTGEKVDIYIMTQPPSGEWELFGTEITSSHGRVTFQVPEDKKLGLGMYPVKMVVRGDHTAVDFYLTVVPPQTESVVFSIDGSFTASVSVSGKDPKVRAGAVDIVRHWQELGYLIVYITGRPDMQHQPVVRWLAHHNFPHGMVSFCDGVVADPLRQKSNHLKSLADAGVTIHAAYGSSKDIQVYASVGLRPDEIFCIGKASKKLQDKATMLNDGYSAHLSELIAPGGSRPAQGNARMVIRRSFFNLPVPTAAPDLRRNRSINRGTRHGGPTAPSNPESPPPSTGSGSSPYTPRFSFRTPEPSPKDDKDSASLKGSIGGKRRGFFSRF</sequence>
<dbReference type="GO" id="GO:0008525">
    <property type="term" value="F:phosphatidylcholine transporter activity"/>
    <property type="evidence" value="ECO:0007669"/>
    <property type="project" value="TreeGrafter"/>
</dbReference>
<keyword evidence="9" id="KW-1185">Reference proteome</keyword>
<dbReference type="Pfam" id="PF24694">
    <property type="entry name" value="LNS2_PITM1-3"/>
    <property type="match status" value="1"/>
</dbReference>
<evidence type="ECO:0000256" key="4">
    <source>
        <dbReference type="ARBA" id="ARBA00022553"/>
    </source>
</evidence>
<evidence type="ECO:0000256" key="6">
    <source>
        <dbReference type="SAM" id="MobiDB-lite"/>
    </source>
</evidence>
<evidence type="ECO:0000259" key="7">
    <source>
        <dbReference type="PROSITE" id="PS51043"/>
    </source>
</evidence>
<protein>
    <submittedName>
        <fullName evidence="8">Membrane-associated phosphatidylinositol transfer protein 1</fullName>
    </submittedName>
</protein>
<evidence type="ECO:0000256" key="2">
    <source>
        <dbReference type="ARBA" id="ARBA00010316"/>
    </source>
</evidence>
<feature type="compositionally biased region" description="Basic residues" evidence="6">
    <location>
        <begin position="1294"/>
        <end position="1303"/>
    </location>
</feature>
<keyword evidence="3" id="KW-0488">Methylation</keyword>
<dbReference type="Pfam" id="PF02121">
    <property type="entry name" value="IP_trans"/>
    <property type="match status" value="1"/>
</dbReference>
<organism evidence="8 9">
    <name type="scientific">Hypsibius exemplaris</name>
    <name type="common">Freshwater tardigrade</name>
    <dbReference type="NCBI Taxonomy" id="2072580"/>
    <lineage>
        <taxon>Eukaryota</taxon>
        <taxon>Metazoa</taxon>
        <taxon>Ecdysozoa</taxon>
        <taxon>Tardigrada</taxon>
        <taxon>Eutardigrada</taxon>
        <taxon>Parachela</taxon>
        <taxon>Hypsibioidea</taxon>
        <taxon>Hypsibiidae</taxon>
        <taxon>Hypsibius</taxon>
    </lineage>
</organism>
<feature type="domain" description="DDHD" evidence="7">
    <location>
        <begin position="724"/>
        <end position="908"/>
    </location>
</feature>
<feature type="compositionally biased region" description="Low complexity" evidence="6">
    <location>
        <begin position="1259"/>
        <end position="1268"/>
    </location>
</feature>
<dbReference type="GO" id="GO:0031210">
    <property type="term" value="F:phosphatidylcholine binding"/>
    <property type="evidence" value="ECO:0007669"/>
    <property type="project" value="TreeGrafter"/>
</dbReference>
<dbReference type="InterPro" id="IPR023214">
    <property type="entry name" value="HAD_sf"/>
</dbReference>
<dbReference type="InterPro" id="IPR031315">
    <property type="entry name" value="LNS2/PITP"/>
</dbReference>
<dbReference type="GO" id="GO:0046872">
    <property type="term" value="F:metal ion binding"/>
    <property type="evidence" value="ECO:0007669"/>
    <property type="project" value="InterPro"/>
</dbReference>
<dbReference type="GO" id="GO:0071944">
    <property type="term" value="C:cell periphery"/>
    <property type="evidence" value="ECO:0007669"/>
    <property type="project" value="UniProtKB-ARBA"/>
</dbReference>
<dbReference type="SMART" id="SM00775">
    <property type="entry name" value="LNS2"/>
    <property type="match status" value="1"/>
</dbReference>
<dbReference type="GO" id="GO:0005737">
    <property type="term" value="C:cytoplasm"/>
    <property type="evidence" value="ECO:0007669"/>
    <property type="project" value="TreeGrafter"/>
</dbReference>
<dbReference type="EMBL" id="MTYJ01000003">
    <property type="protein sequence ID" value="OQV25243.1"/>
    <property type="molecule type" value="Genomic_DNA"/>
</dbReference>
<dbReference type="PANTHER" id="PTHR10658:SF81">
    <property type="entry name" value="PROTEIN RETINAL DEGENERATION B"/>
    <property type="match status" value="1"/>
</dbReference>
<dbReference type="Gene3D" id="3.40.50.1000">
    <property type="entry name" value="HAD superfamily/HAD-like"/>
    <property type="match status" value="1"/>
</dbReference>
<comment type="subcellular location">
    <subcellularLocation>
        <location evidence="1">Endomembrane system</location>
        <topology evidence="1">Peripheral membrane protein</topology>
    </subcellularLocation>
</comment>
<dbReference type="PRINTS" id="PR00391">
    <property type="entry name" value="PITRANSFER"/>
</dbReference>
<dbReference type="Pfam" id="PF02862">
    <property type="entry name" value="DDHD"/>
    <property type="match status" value="2"/>
</dbReference>
<name>A0A1W0XCM3_HYPEX</name>
<dbReference type="PROSITE" id="PS51043">
    <property type="entry name" value="DDHD"/>
    <property type="match status" value="1"/>
</dbReference>
<dbReference type="GO" id="GO:0012505">
    <property type="term" value="C:endomembrane system"/>
    <property type="evidence" value="ECO:0007669"/>
    <property type="project" value="UniProtKB-SubCell"/>
</dbReference>
<dbReference type="InterPro" id="IPR004177">
    <property type="entry name" value="DDHD_dom"/>
</dbReference>
<evidence type="ECO:0000256" key="3">
    <source>
        <dbReference type="ARBA" id="ARBA00022481"/>
    </source>
</evidence>
<dbReference type="PANTHER" id="PTHR10658">
    <property type="entry name" value="PHOSPHATIDYLINOSITOL TRANSFER PROTEIN"/>
    <property type="match status" value="1"/>
</dbReference>
<keyword evidence="4" id="KW-0597">Phosphoprotein</keyword>
<feature type="compositionally biased region" description="Polar residues" evidence="6">
    <location>
        <begin position="329"/>
        <end position="341"/>
    </location>
</feature>
<comment type="similarity">
    <text evidence="2">Belongs to the PtdIns transfer protein family. PI transfer class IIA subfamily.</text>
</comment>
<dbReference type="InterPro" id="IPR023393">
    <property type="entry name" value="START-like_dom_sf"/>
</dbReference>
<dbReference type="InterPro" id="IPR001666">
    <property type="entry name" value="PI_transfer"/>
</dbReference>
<dbReference type="InterPro" id="IPR055261">
    <property type="entry name" value="PI_transfer_N"/>
</dbReference>
<accession>A0A1W0XCM3</accession>
<dbReference type="SUPFAM" id="SSF55961">
    <property type="entry name" value="Bet v1-like"/>
    <property type="match status" value="1"/>
</dbReference>
<dbReference type="FunFam" id="3.40.50.1000:FF:000173">
    <property type="entry name" value="Membrane-associated phosphatidylinositol transfer protein 2"/>
    <property type="match status" value="1"/>
</dbReference>
<dbReference type="InterPro" id="IPR036412">
    <property type="entry name" value="HAD-like_sf"/>
</dbReference>
<dbReference type="OrthoDB" id="18453at2759"/>
<keyword evidence="5" id="KW-0106">Calcium</keyword>
<evidence type="ECO:0000313" key="8">
    <source>
        <dbReference type="EMBL" id="OQV25243.1"/>
    </source>
</evidence>
<feature type="region of interest" description="Disordered" evidence="6">
    <location>
        <begin position="290"/>
        <end position="342"/>
    </location>
</feature>
<dbReference type="SUPFAM" id="SSF56784">
    <property type="entry name" value="HAD-like"/>
    <property type="match status" value="1"/>
</dbReference>
<dbReference type="Gene3D" id="3.30.530.20">
    <property type="match status" value="1"/>
</dbReference>
<proteinExistence type="inferred from homology"/>
<comment type="caution">
    <text evidence="8">The sequence shown here is derived from an EMBL/GenBank/DDBJ whole genome shotgun (WGS) entry which is preliminary data.</text>
</comment>
<dbReference type="GO" id="GO:0008526">
    <property type="term" value="F:phosphatidylinositol transfer activity"/>
    <property type="evidence" value="ECO:0007669"/>
    <property type="project" value="TreeGrafter"/>
</dbReference>
<feature type="region of interest" description="Disordered" evidence="6">
    <location>
        <begin position="1225"/>
        <end position="1303"/>
    </location>
</feature>
<evidence type="ECO:0000256" key="1">
    <source>
        <dbReference type="ARBA" id="ARBA00004184"/>
    </source>
</evidence>
<dbReference type="GO" id="GO:0035091">
    <property type="term" value="F:phosphatidylinositol binding"/>
    <property type="evidence" value="ECO:0007669"/>
    <property type="project" value="TreeGrafter"/>
</dbReference>
<evidence type="ECO:0000313" key="9">
    <source>
        <dbReference type="Proteomes" id="UP000192578"/>
    </source>
</evidence>
<dbReference type="Pfam" id="PF24695">
    <property type="entry name" value="PITM1-3"/>
    <property type="match status" value="1"/>
</dbReference>
<feature type="compositionally biased region" description="Polar residues" evidence="6">
    <location>
        <begin position="290"/>
        <end position="301"/>
    </location>
</feature>